<proteinExistence type="predicted"/>
<accession>A0AAV5IAI7</accession>
<dbReference type="SUPFAM" id="SSF56672">
    <property type="entry name" value="DNA/RNA polymerases"/>
    <property type="match status" value="1"/>
</dbReference>
<sequence>MDGAKPVATPMSSSGLSHHTSSPPLSNGTDYWRLVGSLQCLSLTRLDISFAVNKLSLYTHCPTEMHWQVVKRILRYLKHTMCHVLLIRPTSSLVPHAFSDSDWAGDKDTCVSTIGYIVFLGATPISWKASKQKVVAQSSTKAKYRALATASFGLVWVLHLLTELGFPIGALPVLYCDNVGTTYLSSNLVMHSRMKHIAIDFHFIRDLVDRKILRVSHIASADQLADGLTKPLSSSQFALLCSKIGVADGSTILRRHIKETHNTAASIMA</sequence>
<evidence type="ECO:0000313" key="2">
    <source>
        <dbReference type="EMBL" id="GKU94656.1"/>
    </source>
</evidence>
<reference evidence="2 3" key="1">
    <citation type="journal article" date="2021" name="Commun. Biol.">
        <title>The genome of Shorea leprosula (Dipterocarpaceae) highlights the ecological relevance of drought in aseasonal tropical rainforests.</title>
        <authorList>
            <person name="Ng K.K.S."/>
            <person name="Kobayashi M.J."/>
            <person name="Fawcett J.A."/>
            <person name="Hatakeyama M."/>
            <person name="Paape T."/>
            <person name="Ng C.H."/>
            <person name="Ang C.C."/>
            <person name="Tnah L.H."/>
            <person name="Lee C.T."/>
            <person name="Nishiyama T."/>
            <person name="Sese J."/>
            <person name="O'Brien M.J."/>
            <person name="Copetti D."/>
            <person name="Mohd Noor M.I."/>
            <person name="Ong R.C."/>
            <person name="Putra M."/>
            <person name="Sireger I.Z."/>
            <person name="Indrioko S."/>
            <person name="Kosugi Y."/>
            <person name="Izuno A."/>
            <person name="Isagi Y."/>
            <person name="Lee S.L."/>
            <person name="Shimizu K.K."/>
        </authorList>
    </citation>
    <scope>NUCLEOTIDE SEQUENCE [LARGE SCALE GENOMIC DNA]</scope>
    <source>
        <strain evidence="2">214</strain>
    </source>
</reference>
<dbReference type="Proteomes" id="UP001054252">
    <property type="component" value="Unassembled WGS sequence"/>
</dbReference>
<dbReference type="EMBL" id="BPVZ01000008">
    <property type="protein sequence ID" value="GKU94656.1"/>
    <property type="molecule type" value="Genomic_DNA"/>
</dbReference>
<comment type="caution">
    <text evidence="2">The sequence shown here is derived from an EMBL/GenBank/DDBJ whole genome shotgun (WGS) entry which is preliminary data.</text>
</comment>
<organism evidence="2 3">
    <name type="scientific">Rubroshorea leprosula</name>
    <dbReference type="NCBI Taxonomy" id="152421"/>
    <lineage>
        <taxon>Eukaryota</taxon>
        <taxon>Viridiplantae</taxon>
        <taxon>Streptophyta</taxon>
        <taxon>Embryophyta</taxon>
        <taxon>Tracheophyta</taxon>
        <taxon>Spermatophyta</taxon>
        <taxon>Magnoliopsida</taxon>
        <taxon>eudicotyledons</taxon>
        <taxon>Gunneridae</taxon>
        <taxon>Pentapetalae</taxon>
        <taxon>rosids</taxon>
        <taxon>malvids</taxon>
        <taxon>Malvales</taxon>
        <taxon>Dipterocarpaceae</taxon>
        <taxon>Rubroshorea</taxon>
    </lineage>
</organism>
<evidence type="ECO:0000313" key="3">
    <source>
        <dbReference type="Proteomes" id="UP001054252"/>
    </source>
</evidence>
<dbReference type="CDD" id="cd09272">
    <property type="entry name" value="RNase_HI_RT_Ty1"/>
    <property type="match status" value="1"/>
</dbReference>
<gene>
    <name evidence="2" type="ORF">SLEP1_g8116</name>
</gene>
<dbReference type="AlphaFoldDB" id="A0AAV5IAI7"/>
<name>A0AAV5IAI7_9ROSI</name>
<feature type="region of interest" description="Disordered" evidence="1">
    <location>
        <begin position="1"/>
        <end position="24"/>
    </location>
</feature>
<evidence type="ECO:0000256" key="1">
    <source>
        <dbReference type="SAM" id="MobiDB-lite"/>
    </source>
</evidence>
<feature type="compositionally biased region" description="Low complexity" evidence="1">
    <location>
        <begin position="12"/>
        <end position="24"/>
    </location>
</feature>
<dbReference type="PANTHER" id="PTHR11439:SF450">
    <property type="entry name" value="REVERSE TRANSCRIPTASE TY1_COPIA-TYPE DOMAIN-CONTAINING PROTEIN"/>
    <property type="match status" value="1"/>
</dbReference>
<protein>
    <recommendedName>
        <fullName evidence="4">Retrovirus-related Pol polyprotein from transposon RE1</fullName>
    </recommendedName>
</protein>
<evidence type="ECO:0008006" key="4">
    <source>
        <dbReference type="Google" id="ProtNLM"/>
    </source>
</evidence>
<dbReference type="InterPro" id="IPR043502">
    <property type="entry name" value="DNA/RNA_pol_sf"/>
</dbReference>
<dbReference type="PANTHER" id="PTHR11439">
    <property type="entry name" value="GAG-POL-RELATED RETROTRANSPOSON"/>
    <property type="match status" value="1"/>
</dbReference>
<keyword evidence="3" id="KW-1185">Reference proteome</keyword>